<reference evidence="2" key="1">
    <citation type="submission" date="2016-11" db="EMBL/GenBank/DDBJ databases">
        <title>Dehalogenimonas formicexedens sp. nov., a chlorinated alkane respiring bacterium isolated from contaminated groundwater.</title>
        <authorList>
            <person name="Key T.A."/>
            <person name="Bowman K.S."/>
            <person name="Lee I."/>
            <person name="Chun J."/>
            <person name="Albuquerque L."/>
            <person name="da Costa M.S."/>
            <person name="Rainey F.A."/>
            <person name="Moe W.M."/>
        </authorList>
    </citation>
    <scope>NUCLEOTIDE SEQUENCE [LARGE SCALE GENOMIC DNA]</scope>
    <source>
        <strain evidence="2">NSZ-14</strain>
    </source>
</reference>
<keyword evidence="2" id="KW-1185">Reference proteome</keyword>
<dbReference type="OrthoDB" id="164906at2"/>
<dbReference type="EMBL" id="CP018258">
    <property type="protein sequence ID" value="APV44152.1"/>
    <property type="molecule type" value="Genomic_DNA"/>
</dbReference>
<proteinExistence type="predicted"/>
<protein>
    <recommendedName>
        <fullName evidence="3">Nif11 domain-containing protein</fullName>
    </recommendedName>
</protein>
<dbReference type="AlphaFoldDB" id="A0A1P8F726"/>
<evidence type="ECO:0000313" key="2">
    <source>
        <dbReference type="Proteomes" id="UP000185934"/>
    </source>
</evidence>
<evidence type="ECO:0008006" key="3">
    <source>
        <dbReference type="Google" id="ProtNLM"/>
    </source>
</evidence>
<gene>
    <name evidence="1" type="ORF">Dform_00804</name>
</gene>
<dbReference type="STRING" id="1839801.Dform_00804"/>
<dbReference type="Proteomes" id="UP000185934">
    <property type="component" value="Chromosome"/>
</dbReference>
<name>A0A1P8F726_9CHLR</name>
<dbReference type="RefSeq" id="WP_076003884.1">
    <property type="nucleotide sequence ID" value="NZ_CP018258.1"/>
</dbReference>
<organism evidence="1 2">
    <name type="scientific">Dehalogenimonas formicexedens</name>
    <dbReference type="NCBI Taxonomy" id="1839801"/>
    <lineage>
        <taxon>Bacteria</taxon>
        <taxon>Bacillati</taxon>
        <taxon>Chloroflexota</taxon>
        <taxon>Dehalococcoidia</taxon>
        <taxon>Dehalococcoidales</taxon>
        <taxon>Dehalococcoidaceae</taxon>
        <taxon>Dehalogenimonas</taxon>
    </lineage>
</organism>
<dbReference type="InterPro" id="IPR036622">
    <property type="entry name" value="LigA_sf"/>
</dbReference>
<sequence>MELAELVKKIFSSEETKKEFQADPEKFISAMNLTETEKRAVLSLQAKTGLVTADGVSLQSSVGPMAGWF</sequence>
<accession>A0A1P8F726</accession>
<dbReference type="KEGG" id="dfo:Dform_00804"/>
<dbReference type="SUPFAM" id="SSF48076">
    <property type="entry name" value="LigA subunit of an aromatic-ring-opening dioxygenase LigAB"/>
    <property type="match status" value="1"/>
</dbReference>
<evidence type="ECO:0000313" key="1">
    <source>
        <dbReference type="EMBL" id="APV44152.1"/>
    </source>
</evidence>